<keyword evidence="3" id="KW-1185">Reference proteome</keyword>
<dbReference type="AlphaFoldDB" id="A0A540X9N2"/>
<dbReference type="RefSeq" id="WP_141640466.1">
    <property type="nucleotide sequence ID" value="NZ_VIFM01000002.1"/>
</dbReference>
<feature type="domain" description="MoxR-vWA-beta-propeller ternary system" evidence="1">
    <location>
        <begin position="11"/>
        <end position="141"/>
    </location>
</feature>
<name>A0A540X9N2_9BACT</name>
<sequence>MSGERQVALPVRWGPRAEALEPLAVIGVGDVARGLARRILQEDDARLGTWRGVAGAGVLVLMGAAESLPWVNGAMYLGREVSAPSLLLPCALVPDVLASLLERALLTRVGNASTPLAVLPGSLQLVSVASARPVHRATLAAWLASEEAGLGTGGAP</sequence>
<evidence type="ECO:0000313" key="2">
    <source>
        <dbReference type="EMBL" id="TQF17950.1"/>
    </source>
</evidence>
<dbReference type="Proteomes" id="UP000315369">
    <property type="component" value="Unassembled WGS sequence"/>
</dbReference>
<dbReference type="OrthoDB" id="5383096at2"/>
<dbReference type="InterPro" id="IPR045548">
    <property type="entry name" value="bpX5"/>
</dbReference>
<dbReference type="Pfam" id="PF19921">
    <property type="entry name" value="bpX5"/>
    <property type="match status" value="1"/>
</dbReference>
<reference evidence="2 3" key="1">
    <citation type="submission" date="2019-06" db="EMBL/GenBank/DDBJ databases">
        <authorList>
            <person name="Livingstone P."/>
            <person name="Whitworth D."/>
        </authorList>
    </citation>
    <scope>NUCLEOTIDE SEQUENCE [LARGE SCALE GENOMIC DNA]</scope>
    <source>
        <strain evidence="2 3">AM401</strain>
    </source>
</reference>
<proteinExistence type="predicted"/>
<accession>A0A540X9N2</accession>
<comment type="caution">
    <text evidence="2">The sequence shown here is derived from an EMBL/GenBank/DDBJ whole genome shotgun (WGS) entry which is preliminary data.</text>
</comment>
<gene>
    <name evidence="2" type="ORF">FJV41_00975</name>
</gene>
<dbReference type="EMBL" id="VIFM01000002">
    <property type="protein sequence ID" value="TQF17950.1"/>
    <property type="molecule type" value="Genomic_DNA"/>
</dbReference>
<evidence type="ECO:0000313" key="3">
    <source>
        <dbReference type="Proteomes" id="UP000315369"/>
    </source>
</evidence>
<protein>
    <recommendedName>
        <fullName evidence="1">MoxR-vWA-beta-propeller ternary system domain-containing protein</fullName>
    </recommendedName>
</protein>
<evidence type="ECO:0000259" key="1">
    <source>
        <dbReference type="Pfam" id="PF19921"/>
    </source>
</evidence>
<organism evidence="2 3">
    <name type="scientific">Myxococcus llanfairpwllgwyngyllgogerychwyrndrobwllllantysiliogogogochensis</name>
    <dbReference type="NCBI Taxonomy" id="2590453"/>
    <lineage>
        <taxon>Bacteria</taxon>
        <taxon>Pseudomonadati</taxon>
        <taxon>Myxococcota</taxon>
        <taxon>Myxococcia</taxon>
        <taxon>Myxococcales</taxon>
        <taxon>Cystobacterineae</taxon>
        <taxon>Myxococcaceae</taxon>
        <taxon>Myxococcus</taxon>
    </lineage>
</organism>